<dbReference type="Gene3D" id="3.30.200.20">
    <property type="entry name" value="Phosphorylase Kinase, domain 1"/>
    <property type="match status" value="1"/>
</dbReference>
<keyword evidence="11 15" id="KW-0472">Membrane</keyword>
<protein>
    <submittedName>
        <fullName evidence="19">Protein kinase family protein</fullName>
    </submittedName>
</protein>
<feature type="transmembrane region" description="Helical" evidence="15">
    <location>
        <begin position="250"/>
        <end position="271"/>
    </location>
</feature>
<dbReference type="PROSITE" id="PS51473">
    <property type="entry name" value="GNK2"/>
    <property type="match status" value="2"/>
</dbReference>
<dbReference type="InterPro" id="IPR052059">
    <property type="entry name" value="CR_Ser/Thr_kinase"/>
</dbReference>
<dbReference type="PROSITE" id="PS00108">
    <property type="entry name" value="PROTEIN_KINASE_ST"/>
    <property type="match status" value="1"/>
</dbReference>
<name>A0AAD7M933_QUISA</name>
<dbReference type="InterPro" id="IPR011009">
    <property type="entry name" value="Kinase-like_dom_sf"/>
</dbReference>
<dbReference type="Proteomes" id="UP001163823">
    <property type="component" value="Chromosome 4"/>
</dbReference>
<keyword evidence="6" id="KW-0677">Repeat</keyword>
<keyword evidence="7 14" id="KW-0547">Nucleotide-binding</keyword>
<dbReference type="EMBL" id="JARAOO010000004">
    <property type="protein sequence ID" value="KAJ7970810.1"/>
    <property type="molecule type" value="Genomic_DNA"/>
</dbReference>
<keyword evidence="9 14" id="KW-0067">ATP-binding</keyword>
<comment type="caution">
    <text evidence="19">The sequence shown here is derived from an EMBL/GenBank/DDBJ whole genome shotgun (WGS) entry which is preliminary data.</text>
</comment>
<dbReference type="SUPFAM" id="SSF56112">
    <property type="entry name" value="Protein kinase-like (PK-like)"/>
    <property type="match status" value="1"/>
</dbReference>
<evidence type="ECO:0000256" key="2">
    <source>
        <dbReference type="ARBA" id="ARBA00022527"/>
    </source>
</evidence>
<evidence type="ECO:0000256" key="11">
    <source>
        <dbReference type="ARBA" id="ARBA00023136"/>
    </source>
</evidence>
<proteinExistence type="predicted"/>
<gene>
    <name evidence="19" type="ORF">O6P43_008935</name>
</gene>
<evidence type="ECO:0000256" key="13">
    <source>
        <dbReference type="ARBA" id="ARBA00023180"/>
    </source>
</evidence>
<keyword evidence="13" id="KW-0325">Glycoprotein</keyword>
<organism evidence="19 20">
    <name type="scientific">Quillaja saponaria</name>
    <name type="common">Soap bark tree</name>
    <dbReference type="NCBI Taxonomy" id="32244"/>
    <lineage>
        <taxon>Eukaryota</taxon>
        <taxon>Viridiplantae</taxon>
        <taxon>Streptophyta</taxon>
        <taxon>Embryophyta</taxon>
        <taxon>Tracheophyta</taxon>
        <taxon>Spermatophyta</taxon>
        <taxon>Magnoliopsida</taxon>
        <taxon>eudicotyledons</taxon>
        <taxon>Gunneridae</taxon>
        <taxon>Pentapetalae</taxon>
        <taxon>rosids</taxon>
        <taxon>fabids</taxon>
        <taxon>Fabales</taxon>
        <taxon>Quillajaceae</taxon>
        <taxon>Quillaja</taxon>
    </lineage>
</organism>
<dbReference type="Gene3D" id="3.30.430.20">
    <property type="entry name" value="Gnk2 domain, C-X8-C-X2-C motif"/>
    <property type="match status" value="2"/>
</dbReference>
<evidence type="ECO:0000313" key="20">
    <source>
        <dbReference type="Proteomes" id="UP001163823"/>
    </source>
</evidence>
<sequence>MATSLILFLLLVALPICLSQENARVDVVARSCRQTHAINSTMYTATYTKLSREMREDMSRNKFSFKEAGEPPDRLYLFSQCMDDLSEEDCSSCFDTIITRFLGCFPSTGGRVYSDGCFIRAENYSFFQDNIGPDDLKRCSDSIEKTTVYANMAINVINEMAMRAPDNEGFIVMEEKLPSGLAVYGLANCWKTLDREMCSSCLANAASSAISCLPSIEGRVLNAGCFLRYSDYEFSNGAETINTKDTVLAYISYITGAIAISSLAILIGYFVGKNAYRLISLPSKRKVLETNFSALNRSFPFMQFKYSTLEKATDHFKESCKLGQGGYGEVYKGTLPDGREIAIKRLFISGNGRADEVYNEMDIISRAQHKNLVRFLGCCFTTADSFLIYEFLVNRSLDCILFDPEKKQQLDWPKRREIIIGTAEGLEFLHKHSHVRIIHRDIKASNILLDLKHRPKIADFGLSRFYSCDKNPINTAIAGTLGYMAPEYLAEGRLTEKVDVYSFGVLVLETISGVQNNKFQPADTFETLVAHAWKHFQWNTVPEIIDESMEAKDIEEIIRIVQVGLLCTQESPSLRPSMTRVTKMLKQKDHELPEPSKPPFTDDCMEFSHSLSSSIQRQRF</sequence>
<evidence type="ECO:0000313" key="19">
    <source>
        <dbReference type="EMBL" id="KAJ7970810.1"/>
    </source>
</evidence>
<dbReference type="InterPro" id="IPR008271">
    <property type="entry name" value="Ser/Thr_kinase_AS"/>
</dbReference>
<evidence type="ECO:0000256" key="6">
    <source>
        <dbReference type="ARBA" id="ARBA00022737"/>
    </source>
</evidence>
<dbReference type="FunFam" id="3.30.430.20:FF:000015">
    <property type="entry name" value="Cysteine-rich receptor-like protein kinase 3"/>
    <property type="match status" value="1"/>
</dbReference>
<keyword evidence="20" id="KW-1185">Reference proteome</keyword>
<keyword evidence="2" id="KW-0723">Serine/threonine-protein kinase</keyword>
<dbReference type="InterPro" id="IPR038408">
    <property type="entry name" value="GNK2_sf"/>
</dbReference>
<comment type="subcellular location">
    <subcellularLocation>
        <location evidence="1">Membrane</location>
        <topology evidence="1">Single-pass membrane protein</topology>
    </subcellularLocation>
</comment>
<reference evidence="19" key="1">
    <citation type="journal article" date="2023" name="Science">
        <title>Elucidation of the pathway for biosynthesis of saponin adjuvants from the soapbark tree.</title>
        <authorList>
            <person name="Reed J."/>
            <person name="Orme A."/>
            <person name="El-Demerdash A."/>
            <person name="Owen C."/>
            <person name="Martin L.B.B."/>
            <person name="Misra R.C."/>
            <person name="Kikuchi S."/>
            <person name="Rejzek M."/>
            <person name="Martin A.C."/>
            <person name="Harkess A."/>
            <person name="Leebens-Mack J."/>
            <person name="Louveau T."/>
            <person name="Stephenson M.J."/>
            <person name="Osbourn A."/>
        </authorList>
    </citation>
    <scope>NUCLEOTIDE SEQUENCE</scope>
    <source>
        <strain evidence="19">S10</strain>
    </source>
</reference>
<dbReference type="FunFam" id="3.30.200.20:FF:000952">
    <property type="entry name" value="Putative DUF26-domain protein kinase"/>
    <property type="match status" value="1"/>
</dbReference>
<evidence type="ECO:0000256" key="9">
    <source>
        <dbReference type="ARBA" id="ARBA00022840"/>
    </source>
</evidence>
<evidence type="ECO:0000256" key="15">
    <source>
        <dbReference type="SAM" id="Phobius"/>
    </source>
</evidence>
<evidence type="ECO:0000256" key="5">
    <source>
        <dbReference type="ARBA" id="ARBA00022729"/>
    </source>
</evidence>
<dbReference type="InterPro" id="IPR000719">
    <property type="entry name" value="Prot_kinase_dom"/>
</dbReference>
<dbReference type="InterPro" id="IPR002902">
    <property type="entry name" value="GNK2"/>
</dbReference>
<dbReference type="FunFam" id="1.10.510.10:FF:000336">
    <property type="entry name" value="Cysteine-rich receptor-like protein kinase 2"/>
    <property type="match status" value="1"/>
</dbReference>
<dbReference type="SMART" id="SM00220">
    <property type="entry name" value="S_TKc"/>
    <property type="match status" value="1"/>
</dbReference>
<dbReference type="GO" id="GO:0004674">
    <property type="term" value="F:protein serine/threonine kinase activity"/>
    <property type="evidence" value="ECO:0007669"/>
    <property type="project" value="UniProtKB-KW"/>
</dbReference>
<feature type="domain" description="Gnk2-homologous" evidence="18">
    <location>
        <begin position="25"/>
        <end position="126"/>
    </location>
</feature>
<dbReference type="AlphaFoldDB" id="A0AAD7M933"/>
<keyword evidence="3" id="KW-0808">Transferase</keyword>
<feature type="chain" id="PRO_5041964729" evidence="16">
    <location>
        <begin position="20"/>
        <end position="620"/>
    </location>
</feature>
<keyword evidence="5 16" id="KW-0732">Signal</keyword>
<evidence type="ECO:0000256" key="10">
    <source>
        <dbReference type="ARBA" id="ARBA00022989"/>
    </source>
</evidence>
<evidence type="ECO:0000256" key="12">
    <source>
        <dbReference type="ARBA" id="ARBA00023170"/>
    </source>
</evidence>
<feature type="domain" description="Gnk2-homologous" evidence="18">
    <location>
        <begin position="131"/>
        <end position="234"/>
    </location>
</feature>
<feature type="signal peptide" evidence="16">
    <location>
        <begin position="1"/>
        <end position="19"/>
    </location>
</feature>
<feature type="domain" description="Protein kinase" evidence="17">
    <location>
        <begin position="316"/>
        <end position="593"/>
    </location>
</feature>
<evidence type="ECO:0000256" key="16">
    <source>
        <dbReference type="SAM" id="SignalP"/>
    </source>
</evidence>
<keyword evidence="12" id="KW-0675">Receptor</keyword>
<evidence type="ECO:0000256" key="14">
    <source>
        <dbReference type="PROSITE-ProRule" id="PRU10141"/>
    </source>
</evidence>
<evidence type="ECO:0000259" key="17">
    <source>
        <dbReference type="PROSITE" id="PS50011"/>
    </source>
</evidence>
<dbReference type="Pfam" id="PF01657">
    <property type="entry name" value="Stress-antifung"/>
    <property type="match status" value="2"/>
</dbReference>
<dbReference type="PROSITE" id="PS50011">
    <property type="entry name" value="PROTEIN_KINASE_DOM"/>
    <property type="match status" value="1"/>
</dbReference>
<dbReference type="KEGG" id="qsa:O6P43_008935"/>
<evidence type="ECO:0000256" key="7">
    <source>
        <dbReference type="ARBA" id="ARBA00022741"/>
    </source>
</evidence>
<evidence type="ECO:0000256" key="4">
    <source>
        <dbReference type="ARBA" id="ARBA00022692"/>
    </source>
</evidence>
<keyword evidence="10 15" id="KW-1133">Transmembrane helix</keyword>
<keyword evidence="4 15" id="KW-0812">Transmembrane</keyword>
<evidence type="ECO:0000259" key="18">
    <source>
        <dbReference type="PROSITE" id="PS51473"/>
    </source>
</evidence>
<dbReference type="PANTHER" id="PTHR47973">
    <property type="entry name" value="CYSTEINE-RICH RECEPTOR-LIKE PROTEIN KINASE 3"/>
    <property type="match status" value="1"/>
</dbReference>
<accession>A0AAD7M933</accession>
<evidence type="ECO:0000256" key="3">
    <source>
        <dbReference type="ARBA" id="ARBA00022679"/>
    </source>
</evidence>
<keyword evidence="8 19" id="KW-0418">Kinase</keyword>
<feature type="binding site" evidence="14">
    <location>
        <position position="344"/>
    </location>
    <ligand>
        <name>ATP</name>
        <dbReference type="ChEBI" id="CHEBI:30616"/>
    </ligand>
</feature>
<dbReference type="GO" id="GO:0005524">
    <property type="term" value="F:ATP binding"/>
    <property type="evidence" value="ECO:0007669"/>
    <property type="project" value="UniProtKB-UniRule"/>
</dbReference>
<evidence type="ECO:0000256" key="1">
    <source>
        <dbReference type="ARBA" id="ARBA00004167"/>
    </source>
</evidence>
<dbReference type="CDD" id="cd23509">
    <property type="entry name" value="Gnk2-like"/>
    <property type="match status" value="2"/>
</dbReference>
<dbReference type="Pfam" id="PF00069">
    <property type="entry name" value="Pkinase"/>
    <property type="match status" value="1"/>
</dbReference>
<dbReference type="InterPro" id="IPR017441">
    <property type="entry name" value="Protein_kinase_ATP_BS"/>
</dbReference>
<evidence type="ECO:0000256" key="8">
    <source>
        <dbReference type="ARBA" id="ARBA00022777"/>
    </source>
</evidence>
<dbReference type="Gene3D" id="1.10.510.10">
    <property type="entry name" value="Transferase(Phosphotransferase) domain 1"/>
    <property type="match status" value="1"/>
</dbReference>
<dbReference type="GO" id="GO:0016020">
    <property type="term" value="C:membrane"/>
    <property type="evidence" value="ECO:0007669"/>
    <property type="project" value="UniProtKB-SubCell"/>
</dbReference>
<dbReference type="PROSITE" id="PS00107">
    <property type="entry name" value="PROTEIN_KINASE_ATP"/>
    <property type="match status" value="1"/>
</dbReference>